<accession>A0A5C3M8M0</accession>
<organism evidence="2 3">
    <name type="scientific">Crucibulum laeve</name>
    <dbReference type="NCBI Taxonomy" id="68775"/>
    <lineage>
        <taxon>Eukaryota</taxon>
        <taxon>Fungi</taxon>
        <taxon>Dikarya</taxon>
        <taxon>Basidiomycota</taxon>
        <taxon>Agaricomycotina</taxon>
        <taxon>Agaricomycetes</taxon>
        <taxon>Agaricomycetidae</taxon>
        <taxon>Agaricales</taxon>
        <taxon>Agaricineae</taxon>
        <taxon>Nidulariaceae</taxon>
        <taxon>Crucibulum</taxon>
    </lineage>
</organism>
<evidence type="ECO:0000313" key="3">
    <source>
        <dbReference type="Proteomes" id="UP000308652"/>
    </source>
</evidence>
<keyword evidence="3" id="KW-1185">Reference proteome</keyword>
<feature type="non-terminal residue" evidence="2">
    <location>
        <position position="240"/>
    </location>
</feature>
<evidence type="ECO:0000256" key="1">
    <source>
        <dbReference type="SAM" id="MobiDB-lite"/>
    </source>
</evidence>
<protein>
    <submittedName>
        <fullName evidence="2">Uncharacterized protein</fullName>
    </submittedName>
</protein>
<sequence length="240" mass="26314">MTTMMTNSLPEVKVSRIKRKPVPTIDVSARYPPPDPNDPFAPLWVLRHRSSSALHGLSPTQETSFPLDYSTLSPPVPVMRPHYRRRSQSTLAITSPTTALSISMTSPVHLMPPTPWPIHNGAEETSDSSGTETDTLVVSSGEDGTTEIRPRAVSAHNRLARLLRSKKSSVSNEKPLLPVDSARVHKSTISSPVISTLLWDAGGQRFIPIHDNPLYNTTVPILSNSISFDTYHLNGIKQGI</sequence>
<dbReference type="Proteomes" id="UP000308652">
    <property type="component" value="Unassembled WGS sequence"/>
</dbReference>
<feature type="region of interest" description="Disordered" evidence="1">
    <location>
        <begin position="119"/>
        <end position="146"/>
    </location>
</feature>
<reference evidence="2 3" key="1">
    <citation type="journal article" date="2019" name="Nat. Ecol. Evol.">
        <title>Megaphylogeny resolves global patterns of mushroom evolution.</title>
        <authorList>
            <person name="Varga T."/>
            <person name="Krizsan K."/>
            <person name="Foldi C."/>
            <person name="Dima B."/>
            <person name="Sanchez-Garcia M."/>
            <person name="Sanchez-Ramirez S."/>
            <person name="Szollosi G.J."/>
            <person name="Szarkandi J.G."/>
            <person name="Papp V."/>
            <person name="Albert L."/>
            <person name="Andreopoulos W."/>
            <person name="Angelini C."/>
            <person name="Antonin V."/>
            <person name="Barry K.W."/>
            <person name="Bougher N.L."/>
            <person name="Buchanan P."/>
            <person name="Buyck B."/>
            <person name="Bense V."/>
            <person name="Catcheside P."/>
            <person name="Chovatia M."/>
            <person name="Cooper J."/>
            <person name="Damon W."/>
            <person name="Desjardin D."/>
            <person name="Finy P."/>
            <person name="Geml J."/>
            <person name="Haridas S."/>
            <person name="Hughes K."/>
            <person name="Justo A."/>
            <person name="Karasinski D."/>
            <person name="Kautmanova I."/>
            <person name="Kiss B."/>
            <person name="Kocsube S."/>
            <person name="Kotiranta H."/>
            <person name="LaButti K.M."/>
            <person name="Lechner B.E."/>
            <person name="Liimatainen K."/>
            <person name="Lipzen A."/>
            <person name="Lukacs Z."/>
            <person name="Mihaltcheva S."/>
            <person name="Morgado L.N."/>
            <person name="Niskanen T."/>
            <person name="Noordeloos M.E."/>
            <person name="Ohm R.A."/>
            <person name="Ortiz-Santana B."/>
            <person name="Ovrebo C."/>
            <person name="Racz N."/>
            <person name="Riley R."/>
            <person name="Savchenko A."/>
            <person name="Shiryaev A."/>
            <person name="Soop K."/>
            <person name="Spirin V."/>
            <person name="Szebenyi C."/>
            <person name="Tomsovsky M."/>
            <person name="Tulloss R.E."/>
            <person name="Uehling J."/>
            <person name="Grigoriev I.V."/>
            <person name="Vagvolgyi C."/>
            <person name="Papp T."/>
            <person name="Martin F.M."/>
            <person name="Miettinen O."/>
            <person name="Hibbett D.S."/>
            <person name="Nagy L.G."/>
        </authorList>
    </citation>
    <scope>NUCLEOTIDE SEQUENCE [LARGE SCALE GENOMIC DNA]</scope>
    <source>
        <strain evidence="2 3">CBS 166.37</strain>
    </source>
</reference>
<name>A0A5C3M8M0_9AGAR</name>
<dbReference type="STRING" id="68775.A0A5C3M8M0"/>
<dbReference type="AlphaFoldDB" id="A0A5C3M8M0"/>
<proteinExistence type="predicted"/>
<dbReference type="EMBL" id="ML213597">
    <property type="protein sequence ID" value="TFK40208.1"/>
    <property type="molecule type" value="Genomic_DNA"/>
</dbReference>
<gene>
    <name evidence="2" type="ORF">BDQ12DRAFT_711614</name>
</gene>
<evidence type="ECO:0000313" key="2">
    <source>
        <dbReference type="EMBL" id="TFK40208.1"/>
    </source>
</evidence>